<dbReference type="Proteomes" id="UP000193925">
    <property type="component" value="Chromosome AFERRI"/>
</dbReference>
<name>A0A060UMT4_9PROT</name>
<gene>
    <name evidence="4" type="ORF">AFERRI_20514</name>
    <name evidence="3" type="ORF">AFERRI_370046</name>
</gene>
<evidence type="ECO:0000313" key="3">
    <source>
        <dbReference type="EMBL" id="CDQ09942.1"/>
    </source>
</evidence>
<dbReference type="EMBL" id="LT841305">
    <property type="protein sequence ID" value="SMH65730.1"/>
    <property type="molecule type" value="Genomic_DNA"/>
</dbReference>
<dbReference type="InterPro" id="IPR043502">
    <property type="entry name" value="DNA/RNA_pol_sf"/>
</dbReference>
<keyword evidence="5" id="KW-1185">Reference proteome</keyword>
<reference evidence="4 5" key="3">
    <citation type="submission" date="2017-03" db="EMBL/GenBank/DDBJ databases">
        <authorList>
            <person name="Regsiter A."/>
            <person name="William W."/>
        </authorList>
    </citation>
    <scope>NUCLEOTIDE SEQUENCE [LARGE SCALE GENOMIC DNA]</scope>
    <source>
        <strain evidence="4">PRJEB5721</strain>
    </source>
</reference>
<reference evidence="3" key="1">
    <citation type="submission" date="2014-03" db="EMBL/GenBank/DDBJ databases">
        <authorList>
            <person name="Genoscope - CEA"/>
        </authorList>
    </citation>
    <scope>NUCLEOTIDE SEQUENCE [LARGE SCALE GENOMIC DNA]</scope>
    <source>
        <strain evidence="3">CF27</strain>
    </source>
</reference>
<proteinExistence type="predicted"/>
<evidence type="ECO:0000256" key="1">
    <source>
        <dbReference type="SAM" id="MobiDB-lite"/>
    </source>
</evidence>
<evidence type="ECO:0000313" key="5">
    <source>
        <dbReference type="Proteomes" id="UP000193925"/>
    </source>
</evidence>
<dbReference type="SUPFAM" id="SSF56672">
    <property type="entry name" value="DNA/RNA polymerases"/>
    <property type="match status" value="1"/>
</dbReference>
<organism evidence="3">
    <name type="scientific">Acidithiobacillus ferrivorans</name>
    <dbReference type="NCBI Taxonomy" id="160808"/>
    <lineage>
        <taxon>Bacteria</taxon>
        <taxon>Pseudomonadati</taxon>
        <taxon>Pseudomonadota</taxon>
        <taxon>Acidithiobacillia</taxon>
        <taxon>Acidithiobacillales</taxon>
        <taxon>Acidithiobacillaceae</taxon>
        <taxon>Acidithiobacillus</taxon>
    </lineage>
</organism>
<dbReference type="AlphaFoldDB" id="A0A060UMT4"/>
<accession>A0A060UMT4</accession>
<feature type="region of interest" description="Disordered" evidence="1">
    <location>
        <begin position="63"/>
        <end position="142"/>
    </location>
</feature>
<dbReference type="EMBL" id="CCCS020000031">
    <property type="protein sequence ID" value="CDQ09942.1"/>
    <property type="molecule type" value="Genomic_DNA"/>
</dbReference>
<reference evidence="3" key="2">
    <citation type="submission" date="2014-07" db="EMBL/GenBank/DDBJ databases">
        <title>Initial genome analysis of the psychrotolerant acidophile Acidithiobacillus ferrivorans CF27: insights into iron and sulfur oxidation pathways and into biofilm formation.</title>
        <authorList>
            <person name="Talla E."/>
            <person name="Hedrich S."/>
            <person name="Mangenot S."/>
            <person name="Ji B."/>
            <person name="Johnson D.B."/>
            <person name="Barbe V."/>
            <person name="Bonnefoy V."/>
        </authorList>
    </citation>
    <scope>NUCLEOTIDE SEQUENCE [LARGE SCALE GENOMIC DNA]</scope>
    <source>
        <strain evidence="3">CF27</strain>
    </source>
</reference>
<dbReference type="PROSITE" id="PS50173">
    <property type="entry name" value="UMUC"/>
    <property type="match status" value="1"/>
</dbReference>
<feature type="domain" description="UmuC" evidence="2">
    <location>
        <begin position="1"/>
        <end position="56"/>
    </location>
</feature>
<evidence type="ECO:0000313" key="4">
    <source>
        <dbReference type="EMBL" id="SMH65730.1"/>
    </source>
</evidence>
<protein>
    <recommendedName>
        <fullName evidence="2">UmuC domain-containing protein</fullName>
    </recommendedName>
</protein>
<dbReference type="GO" id="GO:0006281">
    <property type="term" value="P:DNA repair"/>
    <property type="evidence" value="ECO:0007669"/>
    <property type="project" value="InterPro"/>
</dbReference>
<dbReference type="InterPro" id="IPR001126">
    <property type="entry name" value="UmuC"/>
</dbReference>
<evidence type="ECO:0000259" key="2">
    <source>
        <dbReference type="PROSITE" id="PS50173"/>
    </source>
</evidence>
<sequence>MGLPVGVGIAATKTLANHIAKKMPEYAGVCVWGDLPEGDQQRLLQQLPVSEIWGAPVDYTVAGDGNSDGLGSPVDGSRADAQALQYPHGTEHTGTARGTLHRHAGHPAAPAGDSILAILRPPGNQRRGIGRSDQSVYRKGRL</sequence>